<protein>
    <submittedName>
        <fullName evidence="1">Uncharacterized protein</fullName>
    </submittedName>
</protein>
<evidence type="ECO:0000313" key="2">
    <source>
        <dbReference type="Proteomes" id="UP000177208"/>
    </source>
</evidence>
<comment type="caution">
    <text evidence="1">The sequence shown here is derived from an EMBL/GenBank/DDBJ whole genome shotgun (WGS) entry which is preliminary data.</text>
</comment>
<reference evidence="1 2" key="1">
    <citation type="journal article" date="2016" name="Nat. Commun.">
        <title>Thousands of microbial genomes shed light on interconnected biogeochemical processes in an aquifer system.</title>
        <authorList>
            <person name="Anantharaman K."/>
            <person name="Brown C.T."/>
            <person name="Hug L.A."/>
            <person name="Sharon I."/>
            <person name="Castelle C.J."/>
            <person name="Probst A.J."/>
            <person name="Thomas B.C."/>
            <person name="Singh A."/>
            <person name="Wilkins M.J."/>
            <person name="Karaoz U."/>
            <person name="Brodie E.L."/>
            <person name="Williams K.H."/>
            <person name="Hubbard S.S."/>
            <person name="Banfield J.F."/>
        </authorList>
    </citation>
    <scope>NUCLEOTIDE SEQUENCE [LARGE SCALE GENOMIC DNA]</scope>
</reference>
<dbReference type="AlphaFoldDB" id="A0A1F7GEY1"/>
<dbReference type="Proteomes" id="UP000177208">
    <property type="component" value="Unassembled WGS sequence"/>
</dbReference>
<proteinExistence type="predicted"/>
<gene>
    <name evidence="1" type="ORF">A2774_05545</name>
</gene>
<dbReference type="EMBL" id="MFZG01000006">
    <property type="protein sequence ID" value="OGK17480.1"/>
    <property type="molecule type" value="Genomic_DNA"/>
</dbReference>
<organism evidence="1 2">
    <name type="scientific">Candidatus Roizmanbacteria bacterium RIFCSPHIGHO2_01_FULL_39_12c</name>
    <dbReference type="NCBI Taxonomy" id="1802031"/>
    <lineage>
        <taxon>Bacteria</taxon>
        <taxon>Candidatus Roizmaniibacteriota</taxon>
    </lineage>
</organism>
<sequence>MNKNILVLILAVILIFGYLFFLKKPSTTSQQVNIQKQTEPKKESSSNTNILETIDYKASFAIFTNGVFRVFTAAMYHNLSSDAFIQADNPNIVHVKKNGITWDDFFKTLPFKLTKDCLTTGTGETFCTGRDGSLKFYLNGVGNDNLLDTIITSGDRVLITFGKENETQIQKQFEQVPQ</sequence>
<accession>A0A1F7GEY1</accession>
<evidence type="ECO:0000313" key="1">
    <source>
        <dbReference type="EMBL" id="OGK17480.1"/>
    </source>
</evidence>
<name>A0A1F7GEY1_9BACT</name>